<sequence>MINCKCACHVCFNTLIIIIKVFSKIHLYT</sequence>
<proteinExistence type="predicted"/>
<name>A0A8S5L9W2_9CAUD</name>
<evidence type="ECO:0000313" key="1">
    <source>
        <dbReference type="EMBL" id="DAD66731.1"/>
    </source>
</evidence>
<reference evidence="1" key="1">
    <citation type="journal article" date="2021" name="Proc. Natl. Acad. Sci. U.S.A.">
        <title>A Catalog of Tens of Thousands of Viruses from Human Metagenomes Reveals Hidden Associations with Chronic Diseases.</title>
        <authorList>
            <person name="Tisza M.J."/>
            <person name="Buck C.B."/>
        </authorList>
    </citation>
    <scope>NUCLEOTIDE SEQUENCE</scope>
    <source>
        <strain evidence="1">CtPuP5</strain>
    </source>
</reference>
<organism evidence="1">
    <name type="scientific">Myoviridae sp. ctPuP5</name>
    <dbReference type="NCBI Taxonomy" id="2823543"/>
    <lineage>
        <taxon>Viruses</taxon>
        <taxon>Duplodnaviria</taxon>
        <taxon>Heunggongvirae</taxon>
        <taxon>Uroviricota</taxon>
        <taxon>Caudoviricetes</taxon>
    </lineage>
</organism>
<dbReference type="EMBL" id="BK014662">
    <property type="protein sequence ID" value="DAD66731.1"/>
    <property type="molecule type" value="Genomic_DNA"/>
</dbReference>
<protein>
    <submittedName>
        <fullName evidence="1">Uncharacterized protein</fullName>
    </submittedName>
</protein>
<accession>A0A8S5L9W2</accession>